<evidence type="ECO:0000256" key="1">
    <source>
        <dbReference type="SAM" id="MobiDB-lite"/>
    </source>
</evidence>
<evidence type="ECO:0000313" key="2">
    <source>
        <dbReference type="EMBL" id="KAK6359257.1"/>
    </source>
</evidence>
<name>A0AAV9VET3_9PEZI</name>
<proteinExistence type="predicted"/>
<feature type="region of interest" description="Disordered" evidence="1">
    <location>
        <begin position="1"/>
        <end position="38"/>
    </location>
</feature>
<keyword evidence="3" id="KW-1185">Reference proteome</keyword>
<comment type="caution">
    <text evidence="2">The sequence shown here is derived from an EMBL/GenBank/DDBJ whole genome shotgun (WGS) entry which is preliminary data.</text>
</comment>
<organism evidence="2 3">
    <name type="scientific">Orbilia brochopaga</name>
    <dbReference type="NCBI Taxonomy" id="3140254"/>
    <lineage>
        <taxon>Eukaryota</taxon>
        <taxon>Fungi</taxon>
        <taxon>Dikarya</taxon>
        <taxon>Ascomycota</taxon>
        <taxon>Pezizomycotina</taxon>
        <taxon>Orbiliomycetes</taxon>
        <taxon>Orbiliales</taxon>
        <taxon>Orbiliaceae</taxon>
        <taxon>Orbilia</taxon>
    </lineage>
</organism>
<sequence>MLKRTSIESTKAKTGKKVSFESGPPGLEDLDPAGGVTDALPKTLGAAEGEIQGVIGQVEGVEGEAAGQAAGVAGAAGQAGAGVTEQVEGVKDQVDEEVKRKSKWYRGCNPIKGCTPCVQEEWAKIKAYRSPSHVKSRLFGAHIKKKQQQQEGRL</sequence>
<reference evidence="2 3" key="1">
    <citation type="submission" date="2019-10" db="EMBL/GenBank/DDBJ databases">
        <authorList>
            <person name="Palmer J.M."/>
        </authorList>
    </citation>
    <scope>NUCLEOTIDE SEQUENCE [LARGE SCALE GENOMIC DNA]</scope>
    <source>
        <strain evidence="2 3">TWF696</strain>
    </source>
</reference>
<protein>
    <submittedName>
        <fullName evidence="2">Uncharacterized protein</fullName>
    </submittedName>
</protein>
<dbReference type="Proteomes" id="UP001375240">
    <property type="component" value="Unassembled WGS sequence"/>
</dbReference>
<dbReference type="EMBL" id="JAVHNQ010000001">
    <property type="protein sequence ID" value="KAK6359257.1"/>
    <property type="molecule type" value="Genomic_DNA"/>
</dbReference>
<evidence type="ECO:0000313" key="3">
    <source>
        <dbReference type="Proteomes" id="UP001375240"/>
    </source>
</evidence>
<accession>A0AAV9VET3</accession>
<gene>
    <name evidence="2" type="ORF">TWF696_000420</name>
</gene>
<dbReference type="AlphaFoldDB" id="A0AAV9VET3"/>